<evidence type="ECO:0000313" key="2">
    <source>
        <dbReference type="Proteomes" id="UP001054945"/>
    </source>
</evidence>
<name>A0AAV4PS18_CAEEX</name>
<comment type="caution">
    <text evidence="1">The sequence shown here is derived from an EMBL/GenBank/DDBJ whole genome shotgun (WGS) entry which is preliminary data.</text>
</comment>
<dbReference type="InterPro" id="IPR045851">
    <property type="entry name" value="AMP-bd_C_sf"/>
</dbReference>
<dbReference type="PANTHER" id="PTHR42921">
    <property type="entry name" value="ACETOACETYL-COA SYNTHETASE"/>
    <property type="match status" value="1"/>
</dbReference>
<sequence>MALRLESLETSGLRCTELMGGCLVKRNVFAYIQREINTPSLGVDVDVVDDSGNSVWGEVGEIVLPKPIPGLAVGLWGDKDGSAFQKNIFPNTKGYLPWVIMEYVILSRKIGLFAAEEIYNVVEQFPEVRDSLCVSHFSKDMDETAVLFLKMREGYSFSEELVARIRNAIAKELSMGHVPDIIIETPYNLNKKKRKWK</sequence>
<proteinExistence type="predicted"/>
<reference evidence="1 2" key="1">
    <citation type="submission" date="2021-06" db="EMBL/GenBank/DDBJ databases">
        <title>Caerostris extrusa draft genome.</title>
        <authorList>
            <person name="Kono N."/>
            <person name="Arakawa K."/>
        </authorList>
    </citation>
    <scope>NUCLEOTIDE SEQUENCE [LARGE SCALE GENOMIC DNA]</scope>
</reference>
<organism evidence="1 2">
    <name type="scientific">Caerostris extrusa</name>
    <name type="common">Bark spider</name>
    <name type="synonym">Caerostris bankana</name>
    <dbReference type="NCBI Taxonomy" id="172846"/>
    <lineage>
        <taxon>Eukaryota</taxon>
        <taxon>Metazoa</taxon>
        <taxon>Ecdysozoa</taxon>
        <taxon>Arthropoda</taxon>
        <taxon>Chelicerata</taxon>
        <taxon>Arachnida</taxon>
        <taxon>Araneae</taxon>
        <taxon>Araneomorphae</taxon>
        <taxon>Entelegynae</taxon>
        <taxon>Araneoidea</taxon>
        <taxon>Araneidae</taxon>
        <taxon>Caerostris</taxon>
    </lineage>
</organism>
<evidence type="ECO:0000313" key="1">
    <source>
        <dbReference type="EMBL" id="GIX98621.1"/>
    </source>
</evidence>
<dbReference type="GO" id="GO:0030729">
    <property type="term" value="F:acetoacetate-CoA ligase activity"/>
    <property type="evidence" value="ECO:0007669"/>
    <property type="project" value="TreeGrafter"/>
</dbReference>
<dbReference type="Gene3D" id="3.30.300.30">
    <property type="match status" value="1"/>
</dbReference>
<dbReference type="InterPro" id="IPR042099">
    <property type="entry name" value="ANL_N_sf"/>
</dbReference>
<dbReference type="Gene3D" id="3.40.50.12780">
    <property type="entry name" value="N-terminal domain of ligase-like"/>
    <property type="match status" value="1"/>
</dbReference>
<accession>A0AAV4PS18</accession>
<dbReference type="PANTHER" id="PTHR42921:SF1">
    <property type="entry name" value="ACETOACETYL-COA SYNTHETASE"/>
    <property type="match status" value="1"/>
</dbReference>
<dbReference type="AlphaFoldDB" id="A0AAV4PS18"/>
<gene>
    <name evidence="1" type="primary">AACS</name>
    <name evidence="1" type="ORF">CEXT_690111</name>
</gene>
<dbReference type="Proteomes" id="UP001054945">
    <property type="component" value="Unassembled WGS sequence"/>
</dbReference>
<protein>
    <submittedName>
        <fullName evidence="1">Acetoacetyl-CoA synthetase</fullName>
    </submittedName>
</protein>
<keyword evidence="2" id="KW-1185">Reference proteome</keyword>
<dbReference type="EMBL" id="BPLR01004937">
    <property type="protein sequence ID" value="GIX98621.1"/>
    <property type="molecule type" value="Genomic_DNA"/>
</dbReference>
<dbReference type="SUPFAM" id="SSF56801">
    <property type="entry name" value="Acetyl-CoA synthetase-like"/>
    <property type="match status" value="1"/>
</dbReference>